<evidence type="ECO:0000256" key="10">
    <source>
        <dbReference type="ARBA" id="ARBA00023136"/>
    </source>
</evidence>
<name>W4RIK2_9BACI</name>
<comment type="caution">
    <text evidence="13">The sequence shown here is derived from an EMBL/GenBank/DDBJ whole genome shotgun (WGS) entry which is preliminary data.</text>
</comment>
<dbReference type="InterPro" id="IPR016152">
    <property type="entry name" value="PTrfase/Anion_transptr"/>
</dbReference>
<evidence type="ECO:0000256" key="8">
    <source>
        <dbReference type="ARBA" id="ARBA00022692"/>
    </source>
</evidence>
<sequence>MRITELLTRETILLPMIAVSKQDAVNELVGVLERAGKITDRNAFEEAILKREQQSTTGVGDGIAIPHAKTSVVKDAAIVFGRSEAGVEYESLDGQPAHLFFMIAAPEGANNTHLEALARLSSILMNADAREKLLGAKTADDVIGIINSYDQEETEEKNERNNKKFIVAVTACPTGIAHTYMAADSLKAKAAEMGVDIKVETNGSGGAKNVLTQEDIENAEAVIIAADTKVDMDRFAGKPLIDVPVADGIRKPKDLIERAVKKDAPLYKASGNAAAEKKESVAESISI</sequence>
<evidence type="ECO:0000256" key="4">
    <source>
        <dbReference type="ARBA" id="ARBA00022553"/>
    </source>
</evidence>
<dbReference type="eggNOG" id="COG1445">
    <property type="taxonomic scope" value="Bacteria"/>
</dbReference>
<dbReference type="GO" id="GO:0005886">
    <property type="term" value="C:plasma membrane"/>
    <property type="evidence" value="ECO:0007669"/>
    <property type="project" value="TreeGrafter"/>
</dbReference>
<dbReference type="Gene3D" id="3.40.50.2300">
    <property type="match status" value="1"/>
</dbReference>
<dbReference type="InterPro" id="IPR050864">
    <property type="entry name" value="Bacterial_PTS_Sugar_Transport"/>
</dbReference>
<keyword evidence="3" id="KW-1003">Cell membrane</keyword>
<evidence type="ECO:0000256" key="3">
    <source>
        <dbReference type="ARBA" id="ARBA00022475"/>
    </source>
</evidence>
<dbReference type="InterPro" id="IPR036095">
    <property type="entry name" value="PTS_EIIB-like_sf"/>
</dbReference>
<keyword evidence="14" id="KW-1185">Reference proteome</keyword>
<evidence type="ECO:0000256" key="9">
    <source>
        <dbReference type="ARBA" id="ARBA00022989"/>
    </source>
</evidence>
<dbReference type="SUPFAM" id="SSF52794">
    <property type="entry name" value="PTS system IIB component-like"/>
    <property type="match status" value="1"/>
</dbReference>
<evidence type="ECO:0000259" key="12">
    <source>
        <dbReference type="PROSITE" id="PS51099"/>
    </source>
</evidence>
<dbReference type="Proteomes" id="UP000018949">
    <property type="component" value="Unassembled WGS sequence"/>
</dbReference>
<dbReference type="CDD" id="cd05569">
    <property type="entry name" value="PTS_IIB_fructose"/>
    <property type="match status" value="1"/>
</dbReference>
<dbReference type="PROSITE" id="PS51094">
    <property type="entry name" value="PTS_EIIA_TYPE_2"/>
    <property type="match status" value="1"/>
</dbReference>
<keyword evidence="8" id="KW-0812">Transmembrane</keyword>
<dbReference type="PANTHER" id="PTHR30505:SF28">
    <property type="entry name" value="PTS SYSTEM 2-O-ALPHA-MANNOSYL-D-GLYCERATE-SPECIFIC EIIABC COMPONENT"/>
    <property type="match status" value="1"/>
</dbReference>
<dbReference type="InterPro" id="IPR013011">
    <property type="entry name" value="PTS_EIIB_2"/>
</dbReference>
<dbReference type="InterPro" id="IPR003353">
    <property type="entry name" value="PTS_IIB_fruc"/>
</dbReference>
<gene>
    <name evidence="13" type="ORF">JCM21738_964</name>
</gene>
<accession>W4RIK2</accession>
<evidence type="ECO:0000256" key="2">
    <source>
        <dbReference type="ARBA" id="ARBA00022448"/>
    </source>
</evidence>
<dbReference type="CDD" id="cd00211">
    <property type="entry name" value="PTS_IIA_fru"/>
    <property type="match status" value="1"/>
</dbReference>
<evidence type="ECO:0000313" key="13">
    <source>
        <dbReference type="EMBL" id="GAE44270.1"/>
    </source>
</evidence>
<dbReference type="NCBIfam" id="TIGR00848">
    <property type="entry name" value="fruA"/>
    <property type="match status" value="1"/>
</dbReference>
<dbReference type="PROSITE" id="PS51099">
    <property type="entry name" value="PTS_EIIB_TYPE_2"/>
    <property type="match status" value="1"/>
</dbReference>
<keyword evidence="7" id="KW-0598">Phosphotransferase system</keyword>
<comment type="subcellular location">
    <subcellularLocation>
        <location evidence="1">Cytoplasm</location>
    </subcellularLocation>
</comment>
<dbReference type="FunFam" id="3.40.50.2300:FF:000014">
    <property type="entry name" value="PTS system fructose-like transporter subunit IIB"/>
    <property type="match status" value="1"/>
</dbReference>
<dbReference type="EMBL" id="BAUW01000007">
    <property type="protein sequence ID" value="GAE44270.1"/>
    <property type="molecule type" value="Genomic_DNA"/>
</dbReference>
<keyword evidence="10" id="KW-0472">Membrane</keyword>
<dbReference type="PANTHER" id="PTHR30505">
    <property type="entry name" value="FRUCTOSE-LIKE PERMEASE"/>
    <property type="match status" value="1"/>
</dbReference>
<feature type="domain" description="PTS EIIA type-2" evidence="11">
    <location>
        <begin position="5"/>
        <end position="149"/>
    </location>
</feature>
<reference evidence="13 14" key="1">
    <citation type="submission" date="2013-12" db="EMBL/GenBank/DDBJ databases">
        <title>NBRP : Genome information of microbial organism related human and environment.</title>
        <authorList>
            <person name="Hattori M."/>
            <person name="Oshima K."/>
            <person name="Inaba H."/>
            <person name="Suda W."/>
            <person name="Sakamoto M."/>
            <person name="Iino T."/>
            <person name="Kitahara M."/>
            <person name="Oshida Y."/>
            <person name="Iida T."/>
            <person name="Kudo T."/>
            <person name="Itoh T."/>
            <person name="Ahmed I."/>
            <person name="Ohkuma M."/>
        </authorList>
    </citation>
    <scope>NUCLEOTIDE SEQUENCE [LARGE SCALE GENOMIC DNA]</scope>
    <source>
        <strain evidence="13 14">JCM 21738</strain>
    </source>
</reference>
<dbReference type="Pfam" id="PF02302">
    <property type="entry name" value="PTS_IIB"/>
    <property type="match status" value="1"/>
</dbReference>
<dbReference type="GO" id="GO:0022877">
    <property type="term" value="F:protein-N(PI)-phosphohistidine-fructose phosphotransferase system transporter activity"/>
    <property type="evidence" value="ECO:0007669"/>
    <property type="project" value="InterPro"/>
</dbReference>
<dbReference type="InterPro" id="IPR004715">
    <property type="entry name" value="PTS_IIA_fruc"/>
</dbReference>
<dbReference type="GO" id="GO:0009401">
    <property type="term" value="P:phosphoenolpyruvate-dependent sugar phosphotransferase system"/>
    <property type="evidence" value="ECO:0007669"/>
    <property type="project" value="UniProtKB-KW"/>
</dbReference>
<dbReference type="AlphaFoldDB" id="W4RIK2"/>
<keyword evidence="9" id="KW-1133">Transmembrane helix</keyword>
<dbReference type="PROSITE" id="PS00372">
    <property type="entry name" value="PTS_EIIA_TYPE_2_HIS"/>
    <property type="match status" value="1"/>
</dbReference>
<protein>
    <submittedName>
        <fullName evidence="13">PTS system</fullName>
    </submittedName>
</protein>
<dbReference type="SUPFAM" id="SSF55804">
    <property type="entry name" value="Phoshotransferase/anion transport protein"/>
    <property type="match status" value="1"/>
</dbReference>
<keyword evidence="2" id="KW-0813">Transport</keyword>
<evidence type="ECO:0000256" key="7">
    <source>
        <dbReference type="ARBA" id="ARBA00022683"/>
    </source>
</evidence>
<evidence type="ECO:0000256" key="6">
    <source>
        <dbReference type="ARBA" id="ARBA00022679"/>
    </source>
</evidence>
<dbReference type="eggNOG" id="COG1762">
    <property type="taxonomic scope" value="Bacteria"/>
</dbReference>
<evidence type="ECO:0000313" key="14">
    <source>
        <dbReference type="Proteomes" id="UP000018949"/>
    </source>
</evidence>
<dbReference type="FunFam" id="3.40.930.10:FF:000009">
    <property type="entry name" value="PTS system, fructose specific IIABC component"/>
    <property type="match status" value="1"/>
</dbReference>
<dbReference type="InterPro" id="IPR002178">
    <property type="entry name" value="PTS_EIIA_type-2_dom"/>
</dbReference>
<evidence type="ECO:0000256" key="1">
    <source>
        <dbReference type="ARBA" id="ARBA00004496"/>
    </source>
</evidence>
<dbReference type="InterPro" id="IPR003501">
    <property type="entry name" value="PTS_EIIB_2/3"/>
</dbReference>
<feature type="domain" description="PTS EIIB type-2" evidence="12">
    <location>
        <begin position="166"/>
        <end position="261"/>
    </location>
</feature>
<evidence type="ECO:0000256" key="5">
    <source>
        <dbReference type="ARBA" id="ARBA00022597"/>
    </source>
</evidence>
<dbReference type="Gene3D" id="3.40.930.10">
    <property type="entry name" value="Mannitol-specific EII, Chain A"/>
    <property type="match status" value="1"/>
</dbReference>
<dbReference type="NCBIfam" id="TIGR00829">
    <property type="entry name" value="FRU"/>
    <property type="match status" value="1"/>
</dbReference>
<organism evidence="13 14">
    <name type="scientific">Mesobacillus boroniphilus JCM 21738</name>
    <dbReference type="NCBI Taxonomy" id="1294265"/>
    <lineage>
        <taxon>Bacteria</taxon>
        <taxon>Bacillati</taxon>
        <taxon>Bacillota</taxon>
        <taxon>Bacilli</taxon>
        <taxon>Bacillales</taxon>
        <taxon>Bacillaceae</taxon>
        <taxon>Mesobacillus</taxon>
    </lineage>
</organism>
<keyword evidence="6" id="KW-0808">Transferase</keyword>
<keyword evidence="5" id="KW-0762">Sugar transport</keyword>
<proteinExistence type="predicted"/>
<dbReference type="GO" id="GO:0090563">
    <property type="term" value="F:protein-phosphocysteine-sugar phosphotransferase activity"/>
    <property type="evidence" value="ECO:0007669"/>
    <property type="project" value="TreeGrafter"/>
</dbReference>
<dbReference type="Pfam" id="PF00359">
    <property type="entry name" value="PTS_EIIA_2"/>
    <property type="match status" value="1"/>
</dbReference>
<keyword evidence="4" id="KW-0597">Phosphoprotein</keyword>
<evidence type="ECO:0000259" key="11">
    <source>
        <dbReference type="PROSITE" id="PS51094"/>
    </source>
</evidence>
<dbReference type="GO" id="GO:0005737">
    <property type="term" value="C:cytoplasm"/>
    <property type="evidence" value="ECO:0007669"/>
    <property type="project" value="UniProtKB-SubCell"/>
</dbReference>